<keyword evidence="4" id="KW-1185">Reference proteome</keyword>
<organism evidence="3 4">
    <name type="scientific">Erysipelothrix piscisicarius</name>
    <dbReference type="NCBI Taxonomy" id="2485784"/>
    <lineage>
        <taxon>Bacteria</taxon>
        <taxon>Bacillati</taxon>
        <taxon>Bacillota</taxon>
        <taxon>Erysipelotrichia</taxon>
        <taxon>Erysipelotrichales</taxon>
        <taxon>Erysipelotrichaceae</taxon>
        <taxon>Erysipelothrix</taxon>
    </lineage>
</organism>
<accession>A0A3Q8S6K4</accession>
<protein>
    <submittedName>
        <fullName evidence="3">Uncharacterized protein</fullName>
    </submittedName>
</protein>
<feature type="transmembrane region" description="Helical" evidence="2">
    <location>
        <begin position="6"/>
        <end position="26"/>
    </location>
</feature>
<gene>
    <name evidence="3" type="ORF">EEI45_00900</name>
</gene>
<reference evidence="3 4" key="1">
    <citation type="journal article" date="2020" name="Int. J. Syst. Evol. Microbiol.">
        <title>Description of Erysipelothrix piscisicarius sp. nov., an emergent fish pathogen, and assessment of virulence using a tiger barb (Puntigrus tetrazona) infection model.</title>
        <authorList>
            <person name="Pomaranski E.K."/>
            <person name="Griffin M.J."/>
            <person name="Camus A.C."/>
            <person name="Armwood A.R."/>
            <person name="Shelley J."/>
            <person name="Waldbieser G.C."/>
            <person name="LaFrentz B.R."/>
            <person name="Garcia J.C."/>
            <person name="Yanong R."/>
            <person name="Soto E."/>
        </authorList>
    </citation>
    <scope>NUCLEOTIDE SEQUENCE [LARGE SCALE GENOMIC DNA]</scope>
    <source>
        <strain evidence="3 4">15TAL0474</strain>
    </source>
</reference>
<evidence type="ECO:0000313" key="4">
    <source>
        <dbReference type="Proteomes" id="UP000278804"/>
    </source>
</evidence>
<keyword evidence="1" id="KW-0732">Signal</keyword>
<evidence type="ECO:0000313" key="3">
    <source>
        <dbReference type="EMBL" id="AZK43550.1"/>
    </source>
</evidence>
<dbReference type="Proteomes" id="UP000278804">
    <property type="component" value="Chromosome"/>
</dbReference>
<evidence type="ECO:0000256" key="2">
    <source>
        <dbReference type="SAM" id="Phobius"/>
    </source>
</evidence>
<keyword evidence="2" id="KW-1133">Transmembrane helix</keyword>
<sequence length="309" mass="36555">MKFFFNYTLPLFVLLTILGFPVYFLSKRIRFKKRTKPRRFNQPNYATRPHRFNLTIMGGYVLIACLCIVITFYLENWPRSIEPKTQCQQPSLTFTDPGGFLDAKPEYALCFDEHSELIFEDPNQAFDSFIEDHRFDLYKIHLKFKRFTPINRITYRNYARFDINSELEAPYAQFFKIFNQSIYPNTQGKTLRLIPFNVDSIEFSENYKKPDGDIERTEKNQEFAIISVTLDLQSDDPIIDFRNAFTLVSEDATTYLPPRLVLNNNHERMDLNARNNQATLIFNVNQDTHYNLIFATENTVPQKELIRKP</sequence>
<keyword evidence="2" id="KW-0472">Membrane</keyword>
<dbReference type="AlphaFoldDB" id="A0A3Q8S6K4"/>
<dbReference type="InterPro" id="IPR029050">
    <property type="entry name" value="Immunoprotect_excell_Ig-like"/>
</dbReference>
<name>A0A3Q8S6K4_9FIRM</name>
<dbReference type="KEGG" id="eri:EEI45_00900"/>
<keyword evidence="2" id="KW-0812">Transmembrane</keyword>
<proteinExistence type="predicted"/>
<dbReference type="Gene3D" id="2.60.40.1240">
    <property type="match status" value="1"/>
</dbReference>
<evidence type="ECO:0000256" key="1">
    <source>
        <dbReference type="ARBA" id="ARBA00022729"/>
    </source>
</evidence>
<dbReference type="EMBL" id="CP034234">
    <property type="protein sequence ID" value="AZK43550.1"/>
    <property type="molecule type" value="Genomic_DNA"/>
</dbReference>
<feature type="transmembrane region" description="Helical" evidence="2">
    <location>
        <begin position="52"/>
        <end position="74"/>
    </location>
</feature>
<dbReference type="RefSeq" id="WP_125163772.1">
    <property type="nucleotide sequence ID" value="NZ_CP034234.1"/>
</dbReference>